<feature type="transmembrane region" description="Helical" evidence="2">
    <location>
        <begin position="301"/>
        <end position="323"/>
    </location>
</feature>
<gene>
    <name evidence="3" type="ORF">V2S66_28920</name>
</gene>
<feature type="region of interest" description="Disordered" evidence="1">
    <location>
        <begin position="366"/>
        <end position="432"/>
    </location>
</feature>
<accession>A0ABU7PJH2</accession>
<dbReference type="PANTHER" id="PTHR40659:SF1">
    <property type="entry name" value="NICKEL_COBALT EFFLUX SYSTEM RCNA"/>
    <property type="match status" value="1"/>
</dbReference>
<feature type="transmembrane region" description="Helical" evidence="2">
    <location>
        <begin position="495"/>
        <end position="519"/>
    </location>
</feature>
<keyword evidence="4" id="KW-1185">Reference proteome</keyword>
<evidence type="ECO:0000256" key="1">
    <source>
        <dbReference type="SAM" id="MobiDB-lite"/>
    </source>
</evidence>
<dbReference type="PANTHER" id="PTHR40659">
    <property type="entry name" value="NICKEL/COBALT EFFLUX SYSTEM RCNA"/>
    <property type="match status" value="1"/>
</dbReference>
<dbReference type="EMBL" id="JAZEWV010000037">
    <property type="protein sequence ID" value="MEE4545978.1"/>
    <property type="molecule type" value="Genomic_DNA"/>
</dbReference>
<keyword evidence="2" id="KW-0812">Transmembrane</keyword>
<feature type="transmembrane region" description="Helical" evidence="2">
    <location>
        <begin position="525"/>
        <end position="549"/>
    </location>
</feature>
<reference evidence="3 4" key="1">
    <citation type="submission" date="2023-12" db="EMBL/GenBank/DDBJ databases">
        <title>Streptomyces sp. V4-01.</title>
        <authorList>
            <person name="Somphong A."/>
            <person name="Phongsopitanun W."/>
        </authorList>
    </citation>
    <scope>NUCLEOTIDE SEQUENCE [LARGE SCALE GENOMIC DNA]</scope>
    <source>
        <strain evidence="3 4">V4-01</strain>
    </source>
</reference>
<dbReference type="InterPro" id="IPR051224">
    <property type="entry name" value="NiCoT_RcnA"/>
</dbReference>
<keyword evidence="2" id="KW-1133">Transmembrane helix</keyword>
<sequence length="596" mass="60536">MIFFGHRPGARLLRRGAPVLIGVWAALVLAVPAASAHPLGNFTVNRYDGLTLYRDRVEDLVVVDTAEIPTLQAKPALDTDHDGELSPAETASYAKAACGALASRVTASATPGTSPTAAPSRLHLRAHSSAYRLVSGQAGLDTGRLECGLSAPADLGAHGTLHLTTGVDTSRIGWHEITARADGITIGTSDVPSASVSRELRAYPADLLADPLDARHTTVILGAGSGSAAVTAPGSNWPASWYAALDRHLGALTDHQRLTVPVGLLAIAMALVLGAGHAMLPGHGKTIMAAYLAGRRGRPRDAVTVAGTVTLTHTASVLMLGIALSVSSALVGEDVLTWLGTASGIMISAAGLWLLPAALRTVRAHPGTAPAHEHGHHDHSHGPVPRGHTHHGHGHDLGAGHPHDHEPSAAPAHPVGQAAVHHGAPSPHTSVGLVAGPVPADLLSAAGTVLAVPSRPALPHAGSAPDHHHDRPGHTHGLLGHHRHGPAKTPGRSGLIGIGIAGGLVPSPSALVVLLGSIALGRTGFGVMLVVCYGLGMAATLAAAGLLLLKLRNNLPSLKGTRAAALPAWGARITPLGTALLILSVGVGTVLRAMPL</sequence>
<evidence type="ECO:0000313" key="3">
    <source>
        <dbReference type="EMBL" id="MEE4545978.1"/>
    </source>
</evidence>
<keyword evidence="2" id="KW-0472">Membrane</keyword>
<name>A0ABU7PJH2_9ACTN</name>
<feature type="compositionally biased region" description="Basic and acidic residues" evidence="1">
    <location>
        <begin position="394"/>
        <end position="407"/>
    </location>
</feature>
<dbReference type="RefSeq" id="WP_330799680.1">
    <property type="nucleotide sequence ID" value="NZ_JAZEWV010000037.1"/>
</dbReference>
<dbReference type="Proteomes" id="UP001344658">
    <property type="component" value="Unassembled WGS sequence"/>
</dbReference>
<feature type="transmembrane region" description="Helical" evidence="2">
    <location>
        <begin position="258"/>
        <end position="280"/>
    </location>
</feature>
<evidence type="ECO:0000256" key="2">
    <source>
        <dbReference type="SAM" id="Phobius"/>
    </source>
</evidence>
<evidence type="ECO:0008006" key="5">
    <source>
        <dbReference type="Google" id="ProtNLM"/>
    </source>
</evidence>
<feature type="region of interest" description="Disordered" evidence="1">
    <location>
        <begin position="456"/>
        <end position="491"/>
    </location>
</feature>
<protein>
    <recommendedName>
        <fullName evidence="5">Nickel transporter</fullName>
    </recommendedName>
</protein>
<proteinExistence type="predicted"/>
<feature type="transmembrane region" description="Helical" evidence="2">
    <location>
        <begin position="335"/>
        <end position="355"/>
    </location>
</feature>
<feature type="transmembrane region" description="Helical" evidence="2">
    <location>
        <begin position="569"/>
        <end position="591"/>
    </location>
</feature>
<evidence type="ECO:0000313" key="4">
    <source>
        <dbReference type="Proteomes" id="UP001344658"/>
    </source>
</evidence>
<organism evidence="3 4">
    <name type="scientific">Actinacidiphila polyblastidii</name>
    <dbReference type="NCBI Taxonomy" id="3110430"/>
    <lineage>
        <taxon>Bacteria</taxon>
        <taxon>Bacillati</taxon>
        <taxon>Actinomycetota</taxon>
        <taxon>Actinomycetes</taxon>
        <taxon>Kitasatosporales</taxon>
        <taxon>Streptomycetaceae</taxon>
        <taxon>Actinacidiphila</taxon>
    </lineage>
</organism>
<comment type="caution">
    <text evidence="3">The sequence shown here is derived from an EMBL/GenBank/DDBJ whole genome shotgun (WGS) entry which is preliminary data.</text>
</comment>